<name>A0A344TR03_9BACT</name>
<dbReference type="Gene3D" id="3.40.50.150">
    <property type="entry name" value="Vaccinia Virus protein VP39"/>
    <property type="match status" value="1"/>
</dbReference>
<protein>
    <submittedName>
        <fullName evidence="2">Methyltransferase type 11</fullName>
    </submittedName>
</protein>
<dbReference type="CDD" id="cd02440">
    <property type="entry name" value="AdoMet_MTases"/>
    <property type="match status" value="1"/>
</dbReference>
<dbReference type="AlphaFoldDB" id="A0A344TR03"/>
<proteinExistence type="predicted"/>
<keyword evidence="3" id="KW-1185">Reference proteome</keyword>
<dbReference type="InterPro" id="IPR013216">
    <property type="entry name" value="Methyltransf_11"/>
</dbReference>
<reference evidence="2 3" key="1">
    <citation type="submission" date="2018-07" db="EMBL/GenBank/DDBJ databases">
        <title>Genome sequencing of Runella.</title>
        <authorList>
            <person name="Baek M.-G."/>
            <person name="Yi H."/>
        </authorList>
    </citation>
    <scope>NUCLEOTIDE SEQUENCE [LARGE SCALE GENOMIC DNA]</scope>
    <source>
        <strain evidence="2 3">HYN0085</strain>
    </source>
</reference>
<accession>A0A344TR03</accession>
<dbReference type="InterPro" id="IPR029063">
    <property type="entry name" value="SAM-dependent_MTases_sf"/>
</dbReference>
<sequence>MNYERIYQYRFKQVAHEKKKVIWNIIADYFYHKLGKPQRILDSAGGMCEFINAVPSPEKWTVDIVDAIKNYAAPEVNLIIGDILKVDLPENYFDAVFISNFLEHLHSQEEVAFFLERMYKSLKPGGKIGIIGPNFKYCYKQYFDFADHTVVLSELGVEEHLYGAGFKISESHARFLPLSFRGGLPVHPLLVKLYLSMPFTWWVLGKQFLIVGEK</sequence>
<dbReference type="OrthoDB" id="9770553at2"/>
<gene>
    <name evidence="2" type="ORF">DR864_26725</name>
</gene>
<evidence type="ECO:0000313" key="3">
    <source>
        <dbReference type="Proteomes" id="UP000251993"/>
    </source>
</evidence>
<keyword evidence="2" id="KW-0808">Transferase</keyword>
<evidence type="ECO:0000313" key="2">
    <source>
        <dbReference type="EMBL" id="AXE21074.1"/>
    </source>
</evidence>
<dbReference type="SUPFAM" id="SSF53335">
    <property type="entry name" value="S-adenosyl-L-methionine-dependent methyltransferases"/>
    <property type="match status" value="1"/>
</dbReference>
<dbReference type="EMBL" id="CP030850">
    <property type="protein sequence ID" value="AXE21074.1"/>
    <property type="molecule type" value="Genomic_DNA"/>
</dbReference>
<dbReference type="GO" id="GO:0008757">
    <property type="term" value="F:S-adenosylmethionine-dependent methyltransferase activity"/>
    <property type="evidence" value="ECO:0007669"/>
    <property type="project" value="InterPro"/>
</dbReference>
<dbReference type="RefSeq" id="WP_114069836.1">
    <property type="nucleotide sequence ID" value="NZ_CP030850.1"/>
</dbReference>
<dbReference type="Proteomes" id="UP000251993">
    <property type="component" value="Chromosome"/>
</dbReference>
<evidence type="ECO:0000259" key="1">
    <source>
        <dbReference type="Pfam" id="PF08241"/>
    </source>
</evidence>
<keyword evidence="2" id="KW-0489">Methyltransferase</keyword>
<dbReference type="GO" id="GO:0032259">
    <property type="term" value="P:methylation"/>
    <property type="evidence" value="ECO:0007669"/>
    <property type="project" value="UniProtKB-KW"/>
</dbReference>
<organism evidence="2 3">
    <name type="scientific">Runella rosea</name>
    <dbReference type="NCBI Taxonomy" id="2259595"/>
    <lineage>
        <taxon>Bacteria</taxon>
        <taxon>Pseudomonadati</taxon>
        <taxon>Bacteroidota</taxon>
        <taxon>Cytophagia</taxon>
        <taxon>Cytophagales</taxon>
        <taxon>Spirosomataceae</taxon>
        <taxon>Runella</taxon>
    </lineage>
</organism>
<dbReference type="KEGG" id="run:DR864_26725"/>
<feature type="domain" description="Methyltransferase type 11" evidence="1">
    <location>
        <begin position="70"/>
        <end position="128"/>
    </location>
</feature>
<dbReference type="Pfam" id="PF08241">
    <property type="entry name" value="Methyltransf_11"/>
    <property type="match status" value="1"/>
</dbReference>